<dbReference type="GO" id="GO:0005814">
    <property type="term" value="C:centriole"/>
    <property type="evidence" value="ECO:0007669"/>
    <property type="project" value="UniProtKB-SubCell"/>
</dbReference>
<dbReference type="KEGG" id="aten:116286378"/>
<evidence type="ECO:0000256" key="3">
    <source>
        <dbReference type="ARBA" id="ARBA00009131"/>
    </source>
</evidence>
<evidence type="ECO:0000256" key="13">
    <source>
        <dbReference type="SAM" id="MobiDB-lite"/>
    </source>
</evidence>
<proteinExistence type="inferred from homology"/>
<evidence type="ECO:0000259" key="14">
    <source>
        <dbReference type="PROSITE" id="PS50157"/>
    </source>
</evidence>
<dbReference type="InterPro" id="IPR058883">
    <property type="entry name" value="DZIP1_dom"/>
</dbReference>
<feature type="coiled-coil region" evidence="12">
    <location>
        <begin position="261"/>
        <end position="303"/>
    </location>
</feature>
<dbReference type="GO" id="GO:0005737">
    <property type="term" value="C:cytoplasm"/>
    <property type="evidence" value="ECO:0007669"/>
    <property type="project" value="TreeGrafter"/>
</dbReference>
<feature type="compositionally biased region" description="Polar residues" evidence="13">
    <location>
        <begin position="765"/>
        <end position="783"/>
    </location>
</feature>
<feature type="region of interest" description="Disordered" evidence="13">
    <location>
        <begin position="227"/>
        <end position="252"/>
    </location>
</feature>
<evidence type="ECO:0000256" key="12">
    <source>
        <dbReference type="SAM" id="Coils"/>
    </source>
</evidence>
<evidence type="ECO:0000256" key="1">
    <source>
        <dbReference type="ARBA" id="ARBA00004114"/>
    </source>
</evidence>
<feature type="region of interest" description="Disordered" evidence="13">
    <location>
        <begin position="603"/>
        <end position="627"/>
    </location>
</feature>
<keyword evidence="6 11" id="KW-0863">Zinc-finger</keyword>
<feature type="region of interest" description="Disordered" evidence="13">
    <location>
        <begin position="755"/>
        <end position="1027"/>
    </location>
</feature>
<reference evidence="16" key="1">
    <citation type="submission" date="2025-08" db="UniProtKB">
        <authorList>
            <consortium name="RefSeq"/>
        </authorList>
    </citation>
    <scope>IDENTIFICATION</scope>
</reference>
<comment type="subcellular location">
    <subcellularLocation>
        <location evidence="2">Cytoplasm</location>
        <location evidence="2">Cytoskeleton</location>
        <location evidence="2">Cilium basal body</location>
    </subcellularLocation>
    <subcellularLocation>
        <location evidence="1">Cytoplasm</location>
        <location evidence="1">Cytoskeleton</location>
        <location evidence="1">Microtubule organizing center</location>
        <location evidence="1">Centrosome</location>
        <location evidence="1">Centriole</location>
    </subcellularLocation>
</comment>
<evidence type="ECO:0000256" key="11">
    <source>
        <dbReference type="PROSITE-ProRule" id="PRU00042"/>
    </source>
</evidence>
<organism evidence="15 16">
    <name type="scientific">Actinia tenebrosa</name>
    <name type="common">Australian red waratah sea anemone</name>
    <dbReference type="NCBI Taxonomy" id="6105"/>
    <lineage>
        <taxon>Eukaryota</taxon>
        <taxon>Metazoa</taxon>
        <taxon>Cnidaria</taxon>
        <taxon>Anthozoa</taxon>
        <taxon>Hexacorallia</taxon>
        <taxon>Actiniaria</taxon>
        <taxon>Actiniidae</taxon>
        <taxon>Actinia</taxon>
    </lineage>
</organism>
<dbReference type="InterPro" id="IPR032714">
    <property type="entry name" value="DZIP1_N"/>
</dbReference>
<keyword evidence="4" id="KW-0963">Cytoplasm</keyword>
<evidence type="ECO:0000256" key="10">
    <source>
        <dbReference type="ARBA" id="ARBA00023273"/>
    </source>
</evidence>
<protein>
    <submittedName>
        <fullName evidence="16">Uncharacterized protein LOC116286378</fullName>
    </submittedName>
</protein>
<dbReference type="OrthoDB" id="515971at2759"/>
<dbReference type="Proteomes" id="UP000515163">
    <property type="component" value="Unplaced"/>
</dbReference>
<evidence type="ECO:0000256" key="2">
    <source>
        <dbReference type="ARBA" id="ARBA00004120"/>
    </source>
</evidence>
<feature type="compositionally biased region" description="Polar residues" evidence="13">
    <location>
        <begin position="819"/>
        <end position="832"/>
    </location>
</feature>
<dbReference type="AlphaFoldDB" id="A0A6P8H039"/>
<evidence type="ECO:0000256" key="6">
    <source>
        <dbReference type="ARBA" id="ARBA00022771"/>
    </source>
</evidence>
<dbReference type="PANTHER" id="PTHR21502:SF3">
    <property type="entry name" value="CILIUM ASSEMBLY PROTEIN DZIP1L"/>
    <property type="match status" value="1"/>
</dbReference>
<keyword evidence="15" id="KW-1185">Reference proteome</keyword>
<feature type="compositionally biased region" description="Polar residues" evidence="13">
    <location>
        <begin position="906"/>
        <end position="934"/>
    </location>
</feature>
<dbReference type="GO" id="GO:0008270">
    <property type="term" value="F:zinc ion binding"/>
    <property type="evidence" value="ECO:0007669"/>
    <property type="project" value="UniProtKB-KW"/>
</dbReference>
<dbReference type="PROSITE" id="PS50157">
    <property type="entry name" value="ZINC_FINGER_C2H2_2"/>
    <property type="match status" value="1"/>
</dbReference>
<evidence type="ECO:0000256" key="8">
    <source>
        <dbReference type="ARBA" id="ARBA00023054"/>
    </source>
</evidence>
<dbReference type="InterPro" id="IPR051241">
    <property type="entry name" value="DZIP_RILPL"/>
</dbReference>
<feature type="compositionally biased region" description="Acidic residues" evidence="13">
    <location>
        <begin position="837"/>
        <end position="847"/>
    </location>
</feature>
<evidence type="ECO:0000256" key="7">
    <source>
        <dbReference type="ARBA" id="ARBA00022833"/>
    </source>
</evidence>
<dbReference type="GO" id="GO:0060271">
    <property type="term" value="P:cilium assembly"/>
    <property type="evidence" value="ECO:0007669"/>
    <property type="project" value="TreeGrafter"/>
</dbReference>
<evidence type="ECO:0000313" key="15">
    <source>
        <dbReference type="Proteomes" id="UP000515163"/>
    </source>
</evidence>
<evidence type="ECO:0000313" key="16">
    <source>
        <dbReference type="RefSeq" id="XP_031548746.1"/>
    </source>
</evidence>
<feature type="compositionally biased region" description="Pro residues" evidence="13">
    <location>
        <begin position="985"/>
        <end position="995"/>
    </location>
</feature>
<sequence>MNFTFGKRTEQVDWRKLAAVDLDRLTREMDVKTLQDNILNVTYCNIEAELGMQAVNFDPNFIKLFNLAQLIIEYLLHSQEYLSSNLETEVKKVQETMQSAEEVRKELEQKAEAQNKLKKEIKKLKKWIAEYQMMMRAGASGIHKCPYCAKAFVSQEYLSAHLARRHNDDGAHMNGYITSVKPVNITVSSKLANGEVDQDKLALVEEMKQIKDRLYATERDLMNERAAREMGSAREKDQSSSDQSKFREMEENYENWKRMEEERHRREMDNLKNTLLQQMQELQMQSQAEKESFNQAISDLENKMTTRPSMIGSIKDEDEPDGPSKGEIADMMKEQLELIKAQTQDDMQQEMKRLNKKWKTKEDKLQTDHENEMNKVRELLNQYEDKLTTEQSEKDELYKKVRELTKKLNEHDKAIEDSKVAAEQYQQAARQQPILATPPVPRREVTFSDQDLLERDRAKTPDFDNNKDDAMMLFVAANTNRSQYRLWRQRAEGSSEWVDKFNFNAYVRPVGPFTTPVYVYAASGSPYWRQCISGNSKPPSNEYRLDYMFYASQSPVLGSVQLHVLDAGTLPVVRSCVFKSKDLPGWKYKGFSFYAMKSNPKGVNVSSSFEGDQESEESESESESEINKVTEVMKASLESTDTKDMTSGMSSSEWGTGTLQRGEFHPFPHNPDITTHYRHTHDEVMACRQEIEQMVEQKLAKQSLQTSIGRLSSERMNAHMAALATERQARAKKMRNFDQLRNSLSKDAEEIAKRNYKSNGAKAGTPQQLIPRQGGVSPTTRSKPPTMKATATAVRASSSLQQSRNSTKSSMTLSSSGSQDMGLSTGTSVTDRTLSESDPEEEDDSEYSQDGSEWDSTGKSLTPVPAPVSRGQPRPLPTNPKVSVRIPTHDIESDPEDIQPAPISTHYPSSSPGNNNVRGLTSSLERSLGNNNTGKKPVGGVALPGKHDFDDSDFSLSSIEEKTKPTQLTRAELNRTGNRNESTPVPAPRSRPNPSPRKDAPSSSAVEAFSVDDISDFDDSELEMHHL</sequence>
<gene>
    <name evidence="16" type="primary">LOC116286378</name>
</gene>
<comment type="similarity">
    <text evidence="3">Belongs to the DZIP C2H2-type zinc-finger protein family.</text>
</comment>
<name>A0A6P8H039_ACTTE</name>
<evidence type="ECO:0000256" key="5">
    <source>
        <dbReference type="ARBA" id="ARBA00022723"/>
    </source>
</evidence>
<keyword evidence="8 12" id="KW-0175">Coiled coil</keyword>
<feature type="coiled-coil region" evidence="12">
    <location>
        <begin position="333"/>
        <end position="428"/>
    </location>
</feature>
<dbReference type="Gene3D" id="3.30.160.60">
    <property type="entry name" value="Classic Zinc Finger"/>
    <property type="match status" value="1"/>
</dbReference>
<keyword evidence="10" id="KW-0966">Cell projection</keyword>
<dbReference type="Pfam" id="PF25977">
    <property type="entry name" value="DZIP1"/>
    <property type="match status" value="1"/>
</dbReference>
<feature type="coiled-coil region" evidence="12">
    <location>
        <begin position="83"/>
        <end position="130"/>
    </location>
</feature>
<feature type="compositionally biased region" description="Polar residues" evidence="13">
    <location>
        <begin position="965"/>
        <end position="983"/>
    </location>
</feature>
<dbReference type="GeneID" id="116286378"/>
<keyword evidence="5" id="KW-0479">Metal-binding</keyword>
<dbReference type="Pfam" id="PF13815">
    <property type="entry name" value="Dzip-like_N"/>
    <property type="match status" value="1"/>
</dbReference>
<feature type="compositionally biased region" description="Low complexity" evidence="13">
    <location>
        <begin position="803"/>
        <end position="818"/>
    </location>
</feature>
<keyword evidence="7" id="KW-0862">Zinc</keyword>
<accession>A0A6P8H039</accession>
<feature type="compositionally biased region" description="Acidic residues" evidence="13">
    <location>
        <begin position="611"/>
        <end position="624"/>
    </location>
</feature>
<dbReference type="PANTHER" id="PTHR21502">
    <property type="entry name" value="ZINC FINGER PROTEIN DZIP1"/>
    <property type="match status" value="1"/>
</dbReference>
<keyword evidence="9" id="KW-0206">Cytoskeleton</keyword>
<evidence type="ECO:0000256" key="9">
    <source>
        <dbReference type="ARBA" id="ARBA00023212"/>
    </source>
</evidence>
<evidence type="ECO:0000256" key="4">
    <source>
        <dbReference type="ARBA" id="ARBA00022490"/>
    </source>
</evidence>
<feature type="domain" description="C2H2-type" evidence="14">
    <location>
        <begin position="143"/>
        <end position="171"/>
    </location>
</feature>
<dbReference type="PROSITE" id="PS00028">
    <property type="entry name" value="ZINC_FINGER_C2H2_1"/>
    <property type="match status" value="1"/>
</dbReference>
<dbReference type="InParanoid" id="A0A6P8H039"/>
<dbReference type="InterPro" id="IPR013087">
    <property type="entry name" value="Znf_C2H2_type"/>
</dbReference>
<dbReference type="GO" id="GO:0036064">
    <property type="term" value="C:ciliary basal body"/>
    <property type="evidence" value="ECO:0007669"/>
    <property type="project" value="TreeGrafter"/>
</dbReference>
<dbReference type="RefSeq" id="XP_031548746.1">
    <property type="nucleotide sequence ID" value="XM_031692886.1"/>
</dbReference>